<protein>
    <submittedName>
        <fullName evidence="1">Uncharacterized protein</fullName>
    </submittedName>
</protein>
<dbReference type="EMBL" id="SLWB01000005">
    <property type="protein sequence ID" value="TCN68896.1"/>
    <property type="molecule type" value="Genomic_DNA"/>
</dbReference>
<evidence type="ECO:0000313" key="2">
    <source>
        <dbReference type="Proteomes" id="UP000294830"/>
    </source>
</evidence>
<dbReference type="Proteomes" id="UP000294830">
    <property type="component" value="Unassembled WGS sequence"/>
</dbReference>
<reference evidence="1 2" key="1">
    <citation type="submission" date="2019-03" db="EMBL/GenBank/DDBJ databases">
        <title>Genomic Encyclopedia of Archaeal and Bacterial Type Strains, Phase II (KMG-II): from individual species to whole genera.</title>
        <authorList>
            <person name="Goeker M."/>
        </authorList>
    </citation>
    <scope>NUCLEOTIDE SEQUENCE [LARGE SCALE GENOMIC DNA]</scope>
    <source>
        <strain evidence="1 2">RL-C</strain>
    </source>
</reference>
<organism evidence="1 2">
    <name type="scientific">Acetobacteroides hydrogenigenes</name>
    <dbReference type="NCBI Taxonomy" id="979970"/>
    <lineage>
        <taxon>Bacteria</taxon>
        <taxon>Pseudomonadati</taxon>
        <taxon>Bacteroidota</taxon>
        <taxon>Bacteroidia</taxon>
        <taxon>Bacteroidales</taxon>
        <taxon>Rikenellaceae</taxon>
        <taxon>Acetobacteroides</taxon>
    </lineage>
</organism>
<dbReference type="AlphaFoldDB" id="A0A4R2EN83"/>
<keyword evidence="2" id="KW-1185">Reference proteome</keyword>
<gene>
    <name evidence="1" type="ORF">CLV25_10598</name>
</gene>
<name>A0A4R2EN83_9BACT</name>
<sequence>MSNKELEKEIKRLVHSNRYLKGYVCAVDVLLQLNFLSESDYESWQLGKVDCLEEVCSVDLVKLSLVNKLIRRYAVELDLESSWTAYNQMGKRLSRRLRFSQSGSKAIEEQYATHYVDKKRMAELKENSSNI</sequence>
<dbReference type="OrthoDB" id="2704004at2"/>
<dbReference type="RefSeq" id="WP_131838915.1">
    <property type="nucleotide sequence ID" value="NZ_SLWB01000005.1"/>
</dbReference>
<accession>A0A4R2EN83</accession>
<comment type="caution">
    <text evidence="1">The sequence shown here is derived from an EMBL/GenBank/DDBJ whole genome shotgun (WGS) entry which is preliminary data.</text>
</comment>
<proteinExistence type="predicted"/>
<evidence type="ECO:0000313" key="1">
    <source>
        <dbReference type="EMBL" id="TCN68896.1"/>
    </source>
</evidence>